<feature type="compositionally biased region" description="Basic and acidic residues" evidence="8">
    <location>
        <begin position="66"/>
        <end position="75"/>
    </location>
</feature>
<feature type="transmembrane region" description="Helical" evidence="9">
    <location>
        <begin position="188"/>
        <end position="211"/>
    </location>
</feature>
<dbReference type="PROSITE" id="PS51758">
    <property type="entry name" value="LETM1_RBD"/>
    <property type="match status" value="1"/>
</dbReference>
<evidence type="ECO:0000256" key="7">
    <source>
        <dbReference type="PROSITE-ProRule" id="PRU01094"/>
    </source>
</evidence>
<dbReference type="Pfam" id="PF07766">
    <property type="entry name" value="LETM1_RBD"/>
    <property type="match status" value="1"/>
</dbReference>
<evidence type="ECO:0000256" key="8">
    <source>
        <dbReference type="SAM" id="MobiDB-lite"/>
    </source>
</evidence>
<feature type="region of interest" description="Disordered" evidence="8">
    <location>
        <begin position="40"/>
        <end position="99"/>
    </location>
</feature>
<dbReference type="GeneID" id="105210409"/>
<keyword evidence="3" id="KW-0999">Mitochondrion inner membrane</keyword>
<dbReference type="OrthoDB" id="73691at2759"/>
<evidence type="ECO:0000256" key="5">
    <source>
        <dbReference type="ARBA" id="ARBA00023128"/>
    </source>
</evidence>
<evidence type="ECO:0000256" key="6">
    <source>
        <dbReference type="ARBA" id="ARBA00023136"/>
    </source>
</evidence>
<keyword evidence="4 9" id="KW-1133">Transmembrane helix</keyword>
<keyword evidence="6 9" id="KW-0472">Membrane</keyword>
<dbReference type="AlphaFoldDB" id="A0A0A1WXH1"/>
<keyword evidence="2 9" id="KW-0812">Transmembrane</keyword>
<evidence type="ECO:0000256" key="9">
    <source>
        <dbReference type="SAM" id="Phobius"/>
    </source>
</evidence>
<feature type="domain" description="Letm1 RBD" evidence="10">
    <location>
        <begin position="234"/>
        <end position="414"/>
    </location>
</feature>
<name>A0A0A1WXH1_ZEUCU</name>
<dbReference type="PANTHER" id="PTHR14009">
    <property type="entry name" value="LEUCINE ZIPPER-EF-HAND CONTAINING TRANSMEMBRANE PROTEIN"/>
    <property type="match status" value="1"/>
</dbReference>
<dbReference type="GO" id="GO:0005743">
    <property type="term" value="C:mitochondrial inner membrane"/>
    <property type="evidence" value="ECO:0007669"/>
    <property type="project" value="UniProtKB-SubCell"/>
</dbReference>
<protein>
    <submittedName>
        <fullName evidence="11">LETM1 domain-containing protein 1</fullName>
    </submittedName>
</protein>
<dbReference type="InterPro" id="IPR044202">
    <property type="entry name" value="LETM1/MDM38-like"/>
</dbReference>
<reference evidence="11" key="1">
    <citation type="submission" date="2014-11" db="EMBL/GenBank/DDBJ databases">
        <authorList>
            <person name="Geib S."/>
        </authorList>
    </citation>
    <scope>NUCLEOTIDE SEQUENCE</scope>
</reference>
<dbReference type="InterPro" id="IPR033122">
    <property type="entry name" value="LETM1-like_RBD"/>
</dbReference>
<reference evidence="11" key="2">
    <citation type="journal article" date="2015" name="Gigascience">
        <title>Reconstructing a comprehensive transcriptome assembly of a white-pupal translocated strain of the pest fruit fly Bactrocera cucurbitae.</title>
        <authorList>
            <person name="Sim S.B."/>
            <person name="Calla B."/>
            <person name="Hall B."/>
            <person name="DeRego T."/>
            <person name="Geib S.M."/>
        </authorList>
    </citation>
    <scope>NUCLEOTIDE SEQUENCE</scope>
</reference>
<gene>
    <name evidence="11" type="primary">letmd1</name>
    <name evidence="11" type="ORF">g.19301</name>
</gene>
<evidence type="ECO:0000313" key="11">
    <source>
        <dbReference type="EMBL" id="JAD03215.1"/>
    </source>
</evidence>
<feature type="compositionally biased region" description="Basic and acidic residues" evidence="8">
    <location>
        <begin position="40"/>
        <end position="52"/>
    </location>
</feature>
<evidence type="ECO:0000256" key="3">
    <source>
        <dbReference type="ARBA" id="ARBA00022792"/>
    </source>
</evidence>
<evidence type="ECO:0000256" key="2">
    <source>
        <dbReference type="ARBA" id="ARBA00022692"/>
    </source>
</evidence>
<dbReference type="GO" id="GO:0043022">
    <property type="term" value="F:ribosome binding"/>
    <property type="evidence" value="ECO:0007669"/>
    <property type="project" value="InterPro"/>
</dbReference>
<evidence type="ECO:0000259" key="10">
    <source>
        <dbReference type="PROSITE" id="PS51758"/>
    </source>
</evidence>
<keyword evidence="5 7" id="KW-0496">Mitochondrion</keyword>
<organism evidence="11">
    <name type="scientific">Zeugodacus cucurbitae</name>
    <name type="common">Melon fruit fly</name>
    <name type="synonym">Bactrocera cucurbitae</name>
    <dbReference type="NCBI Taxonomy" id="28588"/>
    <lineage>
        <taxon>Eukaryota</taxon>
        <taxon>Metazoa</taxon>
        <taxon>Ecdysozoa</taxon>
        <taxon>Arthropoda</taxon>
        <taxon>Hexapoda</taxon>
        <taxon>Insecta</taxon>
        <taxon>Pterygota</taxon>
        <taxon>Neoptera</taxon>
        <taxon>Endopterygota</taxon>
        <taxon>Diptera</taxon>
        <taxon>Brachycera</taxon>
        <taxon>Muscomorpha</taxon>
        <taxon>Tephritoidea</taxon>
        <taxon>Tephritidae</taxon>
        <taxon>Zeugodacus</taxon>
        <taxon>Zeugodacus</taxon>
    </lineage>
</organism>
<sequence length="414" mass="48115">MALALRLLRRPAYLTQSSAFTLQRQQYATPLAILIRERSNGATEKHAADKKTQLPPIVPPKVYPTEPKHKPTKIEESEDTQSWSKWPPPAKDVTKSSSQRLSRENVEGYMFKHFFDYIKNYEKLLEKNFPSAMKLYRTYVDGVMDFYNDMKSYLKIARIANNSPMGLKALNRKELELYMQMPRDMMKVAPALIVVALPLVGYVAMPLIFAFPQQFLCSHFWTLQQRAEFQQAALQKRLRNNKAVFRILQSKLKEAKKHESHQELQHLLGMLGSGFLPSVESLLKVKDIFAQPPYDLLSLSRKQVKLLCQLHGVPTPLFRRYHLSEHAYLVHSMDLAIVREGNVHNMHPDGIRRACYIRGLNPTNLSNEEMIAWLRNWIKISTSLEEQHISMFLYLPVLLGYNHPNNWHLIYDKS</sequence>
<accession>A0A0A1WXH1</accession>
<comment type="subcellular location">
    <subcellularLocation>
        <location evidence="1">Mitochondrion inner membrane</location>
        <topology evidence="1">Single-pass membrane protein</topology>
    </subcellularLocation>
</comment>
<dbReference type="PANTHER" id="PTHR14009:SF13">
    <property type="entry name" value="LETM1 DOMAIN-CONTAINING PROTEIN 1"/>
    <property type="match status" value="1"/>
</dbReference>
<proteinExistence type="predicted"/>
<evidence type="ECO:0000256" key="1">
    <source>
        <dbReference type="ARBA" id="ARBA00004434"/>
    </source>
</evidence>
<dbReference type="GO" id="GO:0030003">
    <property type="term" value="P:intracellular monoatomic cation homeostasis"/>
    <property type="evidence" value="ECO:0007669"/>
    <property type="project" value="TreeGrafter"/>
</dbReference>
<evidence type="ECO:0000256" key="4">
    <source>
        <dbReference type="ARBA" id="ARBA00022989"/>
    </source>
</evidence>
<dbReference type="EMBL" id="GBXI01011077">
    <property type="protein sequence ID" value="JAD03215.1"/>
    <property type="molecule type" value="Transcribed_RNA"/>
</dbReference>